<proteinExistence type="predicted"/>
<sequence>MAKYFILMNLAEAASGVHGRTGGTHREISLVSKEGGSKEKAEYLLVAKSFILLDLEEATIRSLGYIATMGVGVHHGYAGRDNGHHGCCVPHAQGYNCGKIRRRRKMEVG</sequence>
<keyword evidence="2" id="KW-1185">Reference proteome</keyword>
<organism evidence="1 2">
    <name type="scientific">Cryptolaemus montrouzieri</name>
    <dbReference type="NCBI Taxonomy" id="559131"/>
    <lineage>
        <taxon>Eukaryota</taxon>
        <taxon>Metazoa</taxon>
        <taxon>Ecdysozoa</taxon>
        <taxon>Arthropoda</taxon>
        <taxon>Hexapoda</taxon>
        <taxon>Insecta</taxon>
        <taxon>Pterygota</taxon>
        <taxon>Neoptera</taxon>
        <taxon>Endopterygota</taxon>
        <taxon>Coleoptera</taxon>
        <taxon>Polyphaga</taxon>
        <taxon>Cucujiformia</taxon>
        <taxon>Coccinelloidea</taxon>
        <taxon>Coccinellidae</taxon>
        <taxon>Scymninae</taxon>
        <taxon>Scymnini</taxon>
        <taxon>Cryptolaemus</taxon>
    </lineage>
</organism>
<reference evidence="1 2" key="1">
    <citation type="journal article" date="2021" name="BMC Biol.">
        <title>Horizontally acquired antibacterial genes associated with adaptive radiation of ladybird beetles.</title>
        <authorList>
            <person name="Li H.S."/>
            <person name="Tang X.F."/>
            <person name="Huang Y.H."/>
            <person name="Xu Z.Y."/>
            <person name="Chen M.L."/>
            <person name="Du X.Y."/>
            <person name="Qiu B.Y."/>
            <person name="Chen P.T."/>
            <person name="Zhang W."/>
            <person name="Slipinski A."/>
            <person name="Escalona H.E."/>
            <person name="Waterhouse R.M."/>
            <person name="Zwick A."/>
            <person name="Pang H."/>
        </authorList>
    </citation>
    <scope>NUCLEOTIDE SEQUENCE [LARGE SCALE GENOMIC DNA]</scope>
    <source>
        <strain evidence="1">SYSU2018</strain>
    </source>
</reference>
<gene>
    <name evidence="1" type="ORF">HHI36_020323</name>
</gene>
<evidence type="ECO:0000313" key="2">
    <source>
        <dbReference type="Proteomes" id="UP001516400"/>
    </source>
</evidence>
<dbReference type="EMBL" id="JABFTP020000083">
    <property type="protein sequence ID" value="KAL3275567.1"/>
    <property type="molecule type" value="Genomic_DNA"/>
</dbReference>
<dbReference type="AlphaFoldDB" id="A0ABD2NAB4"/>
<comment type="caution">
    <text evidence="1">The sequence shown here is derived from an EMBL/GenBank/DDBJ whole genome shotgun (WGS) entry which is preliminary data.</text>
</comment>
<accession>A0ABD2NAB4</accession>
<name>A0ABD2NAB4_9CUCU</name>
<protein>
    <submittedName>
        <fullName evidence="1">Uncharacterized protein</fullName>
    </submittedName>
</protein>
<dbReference type="Proteomes" id="UP001516400">
    <property type="component" value="Unassembled WGS sequence"/>
</dbReference>
<evidence type="ECO:0000313" key="1">
    <source>
        <dbReference type="EMBL" id="KAL3275567.1"/>
    </source>
</evidence>